<dbReference type="PROSITE" id="PS51257">
    <property type="entry name" value="PROKAR_LIPOPROTEIN"/>
    <property type="match status" value="1"/>
</dbReference>
<accession>A0A5B8M7B7</accession>
<evidence type="ECO:0000256" key="2">
    <source>
        <dbReference type="SAM" id="SignalP"/>
    </source>
</evidence>
<evidence type="ECO:0000313" key="3">
    <source>
        <dbReference type="EMBL" id="QDZ15502.1"/>
    </source>
</evidence>
<evidence type="ECO:0000313" key="4">
    <source>
        <dbReference type="Proteomes" id="UP000320216"/>
    </source>
</evidence>
<feature type="compositionally biased region" description="Low complexity" evidence="1">
    <location>
        <begin position="38"/>
        <end position="48"/>
    </location>
</feature>
<feature type="region of interest" description="Disordered" evidence="1">
    <location>
        <begin position="38"/>
        <end position="57"/>
    </location>
</feature>
<dbReference type="EMBL" id="CP042305">
    <property type="protein sequence ID" value="QDZ15502.1"/>
    <property type="molecule type" value="Genomic_DNA"/>
</dbReference>
<keyword evidence="2" id="KW-0732">Signal</keyword>
<evidence type="ECO:0000256" key="1">
    <source>
        <dbReference type="SAM" id="MobiDB-lite"/>
    </source>
</evidence>
<protein>
    <submittedName>
        <fullName evidence="3">Uncharacterized protein</fullName>
    </submittedName>
</protein>
<dbReference type="KEGG" id="huw:FPZ11_12680"/>
<gene>
    <name evidence="3" type="ORF">FPZ11_12680</name>
</gene>
<name>A0A5B8M7B7_9MICO</name>
<dbReference type="RefSeq" id="WP_146321446.1">
    <property type="nucleotide sequence ID" value="NZ_CP042305.1"/>
</dbReference>
<organism evidence="3 4">
    <name type="scientific">Humibacter ginsenosidimutans</name>
    <dbReference type="NCBI Taxonomy" id="2599293"/>
    <lineage>
        <taxon>Bacteria</taxon>
        <taxon>Bacillati</taxon>
        <taxon>Actinomycetota</taxon>
        <taxon>Actinomycetes</taxon>
        <taxon>Micrococcales</taxon>
        <taxon>Microbacteriaceae</taxon>
        <taxon>Humibacter</taxon>
    </lineage>
</organism>
<keyword evidence="4" id="KW-1185">Reference proteome</keyword>
<dbReference type="OrthoDB" id="5067165at2"/>
<dbReference type="Proteomes" id="UP000320216">
    <property type="component" value="Chromosome"/>
</dbReference>
<feature type="chain" id="PRO_5038633462" evidence="2">
    <location>
        <begin position="27"/>
        <end position="209"/>
    </location>
</feature>
<reference evidence="3 4" key="1">
    <citation type="submission" date="2019-07" db="EMBL/GenBank/DDBJ databases">
        <title>Full genome sequence of Humibacter sp. WJ7-1.</title>
        <authorList>
            <person name="Im W.-T."/>
        </authorList>
    </citation>
    <scope>NUCLEOTIDE SEQUENCE [LARGE SCALE GENOMIC DNA]</scope>
    <source>
        <strain evidence="3 4">WJ7-1</strain>
    </source>
</reference>
<feature type="signal peptide" evidence="2">
    <location>
        <begin position="1"/>
        <end position="26"/>
    </location>
</feature>
<dbReference type="AlphaFoldDB" id="A0A5B8M7B7"/>
<proteinExistence type="predicted"/>
<sequence length="209" mass="21175">MRQRRARYAGLAAVVSVLAIGPMLTACTSSPTSADAAPVAAASTPSATRQAPPSFPIDPATKPVDVASQHKADSWLAGAAVPPDAVRSKTRPAGVADDTGTEMWCTPMADAVGYWTLPNTSAGDAIAWLRAHASQGMRVTGVIQDTQESNAEVPGGTVVDEPAPESIEALIFTVTSIGFGSGIRADAFAEARSSVCATPAPGTMLGIGG</sequence>